<organism evidence="1 2">
    <name type="scientific">Biomphalaria glabrata</name>
    <name type="common">Bloodfluke planorb</name>
    <name type="synonym">Freshwater snail</name>
    <dbReference type="NCBI Taxonomy" id="6526"/>
    <lineage>
        <taxon>Eukaryota</taxon>
        <taxon>Metazoa</taxon>
        <taxon>Spiralia</taxon>
        <taxon>Lophotrochozoa</taxon>
        <taxon>Mollusca</taxon>
        <taxon>Gastropoda</taxon>
        <taxon>Heterobranchia</taxon>
        <taxon>Euthyneura</taxon>
        <taxon>Panpulmonata</taxon>
        <taxon>Hygrophila</taxon>
        <taxon>Lymnaeoidea</taxon>
        <taxon>Planorbidae</taxon>
        <taxon>Biomphalaria</taxon>
    </lineage>
</organism>
<protein>
    <submittedName>
        <fullName evidence="2">Uncharacterized protein LOC129923796</fullName>
    </submittedName>
</protein>
<dbReference type="GeneID" id="129923796"/>
<dbReference type="RefSeq" id="XP_055872503.1">
    <property type="nucleotide sequence ID" value="XM_056016528.1"/>
</dbReference>
<dbReference type="SUPFAM" id="SSF50494">
    <property type="entry name" value="Trypsin-like serine proteases"/>
    <property type="match status" value="1"/>
</dbReference>
<keyword evidence="1" id="KW-1185">Reference proteome</keyword>
<reference evidence="2" key="1">
    <citation type="submission" date="2025-08" db="UniProtKB">
        <authorList>
            <consortium name="RefSeq"/>
        </authorList>
    </citation>
    <scope>IDENTIFICATION</scope>
</reference>
<proteinExistence type="predicted"/>
<accession>A0A9W2ZC13</accession>
<dbReference type="AlphaFoldDB" id="A0A9W2ZC13"/>
<dbReference type="OrthoDB" id="10038545at2759"/>
<sequence length="326" mass="37111">MDGHHEVQELQVYESDLQHWNNCKKNPGHRNFIPIKTFALGDLPAGYQDHDLFDLIKATADLTVKICVKIVSPNRPEYWPTCALKYPFSDKIASSIVRTGTGKLYVYKYIDGEGFDGHGRNFKTPTGTKLETVYKTCPCQKCQDLNETNNIWWEIFIFTATHVVFDDLEAQQTTCTLFYDADDSEVKLLENLSLEYAKVDRDVCELKYVTCDVELGDRLYNTVQLCYGLLKKVLQKHKSNFMFIVSHPHGCPKHVSFGRLQDNERYEELNADYDLSKLTYNTPTCPGSSGAKVYCLGLNMSGEYVHGGSSESKINFSSIGFCSKKY</sequence>
<evidence type="ECO:0000313" key="2">
    <source>
        <dbReference type="RefSeq" id="XP_055872503.1"/>
    </source>
</evidence>
<dbReference type="Proteomes" id="UP001165740">
    <property type="component" value="Chromosome 17"/>
</dbReference>
<evidence type="ECO:0000313" key="1">
    <source>
        <dbReference type="Proteomes" id="UP001165740"/>
    </source>
</evidence>
<dbReference type="InterPro" id="IPR009003">
    <property type="entry name" value="Peptidase_S1_PA"/>
</dbReference>
<name>A0A9W2ZC13_BIOGL</name>
<gene>
    <name evidence="2" type="primary">LOC129923796</name>
</gene>